<evidence type="ECO:0000256" key="1">
    <source>
        <dbReference type="ARBA" id="ARBA00000213"/>
    </source>
</evidence>
<comment type="similarity">
    <text evidence="2">Belongs to the type IB topoisomerase family.</text>
</comment>
<dbReference type="InterPro" id="IPR049331">
    <property type="entry name" value="Top1B_N_bact"/>
</dbReference>
<dbReference type="RefSeq" id="WP_148813495.1">
    <property type="nucleotide sequence ID" value="NZ_CP043046.1"/>
</dbReference>
<dbReference type="AlphaFoldDB" id="A0A5C0AXH1"/>
<accession>A0A5C0AXH1</accession>
<dbReference type="SUPFAM" id="SSF55869">
    <property type="entry name" value="DNA topoisomerase I domain"/>
    <property type="match status" value="1"/>
</dbReference>
<keyword evidence="5" id="KW-0238">DNA-binding</keyword>
<dbReference type="Pfam" id="PF21338">
    <property type="entry name" value="Top1B_N_bact"/>
    <property type="match status" value="1"/>
</dbReference>
<name>A0A5C0AXH1_9BURK</name>
<dbReference type="EMBL" id="CP043046">
    <property type="protein sequence ID" value="QEI05341.1"/>
    <property type="molecule type" value="Genomic_DNA"/>
</dbReference>
<dbReference type="KEGG" id="pacr:FXN63_05400"/>
<evidence type="ECO:0000313" key="9">
    <source>
        <dbReference type="EMBL" id="QEI05341.1"/>
    </source>
</evidence>
<feature type="domain" description="DNA topoisomerase IB N-terminal" evidence="8">
    <location>
        <begin position="34"/>
        <end position="82"/>
    </location>
</feature>
<evidence type="ECO:0000256" key="4">
    <source>
        <dbReference type="ARBA" id="ARBA00023029"/>
    </source>
</evidence>
<evidence type="ECO:0000256" key="2">
    <source>
        <dbReference type="ARBA" id="ARBA00006645"/>
    </source>
</evidence>
<dbReference type="EC" id="5.6.2.1" evidence="3"/>
<dbReference type="InterPro" id="IPR013500">
    <property type="entry name" value="TopoI_cat_euk"/>
</dbReference>
<reference evidence="9 10" key="1">
    <citation type="submission" date="2019-08" db="EMBL/GenBank/DDBJ databases">
        <title>Amphibian skin-associated Pigmentiphaga: genome sequence and occurrence across geography and hosts.</title>
        <authorList>
            <person name="Bletz M.C."/>
            <person name="Bunk B."/>
            <person name="Sproeer C."/>
            <person name="Biwer P."/>
            <person name="Reiter S."/>
            <person name="Rabemananjara F.C.E."/>
            <person name="Schulz S."/>
            <person name="Overmann J."/>
            <person name="Vences M."/>
        </authorList>
    </citation>
    <scope>NUCLEOTIDE SEQUENCE [LARGE SCALE GENOMIC DNA]</scope>
    <source>
        <strain evidence="9 10">Mada1488</strain>
    </source>
</reference>
<dbReference type="InterPro" id="IPR035447">
    <property type="entry name" value="DNA_topo_I_N_sf"/>
</dbReference>
<evidence type="ECO:0000256" key="6">
    <source>
        <dbReference type="ARBA" id="ARBA00023235"/>
    </source>
</evidence>
<evidence type="ECO:0000256" key="3">
    <source>
        <dbReference type="ARBA" id="ARBA00012891"/>
    </source>
</evidence>
<dbReference type="Pfam" id="PF01028">
    <property type="entry name" value="Topoisom_I"/>
    <property type="match status" value="1"/>
</dbReference>
<sequence length="346" mass="38631">MAAVVDDPIVCPVPGLRWVDDSGPGITRKILRGHFAYFDAKGKRIRDQAEIDRINALVIPPAYTEVWISSDARGHIQATGRDARGRKQYRYHPDWHATRDADKYGSLIAFADVLPRIRRQVAKDLALPGLPREKVIAAIVSLLESTLIRIGSKKYALANRSFGLTTLRNRHAKVFGQTVRFRFRGKSGVEHDVKIADRRLATIIRRCMEIPGQALFSCVDGPDSEPHAIDSGEVNDYLRSAAGADVTAKDYRTWAGSVMAFDTLQESVWADETSAKRTLVEVTREVASRLGNTPAVCRKCYIHPAIFAHYLEQALPDRRTPRDPRGLRADERRFLAFLTTVADASA</sequence>
<dbReference type="Gene3D" id="3.90.15.10">
    <property type="entry name" value="Topoisomerase I, Chain A, domain 3"/>
    <property type="match status" value="1"/>
</dbReference>
<gene>
    <name evidence="9" type="ORF">FXN63_05400</name>
</gene>
<proteinExistence type="inferred from homology"/>
<dbReference type="PROSITE" id="PS52038">
    <property type="entry name" value="TOPO_IB_2"/>
    <property type="match status" value="1"/>
</dbReference>
<keyword evidence="6 9" id="KW-0413">Isomerase</keyword>
<feature type="domain" description="DNA topoisomerase I catalytic core eukaryotic-type" evidence="7">
    <location>
        <begin position="96"/>
        <end position="309"/>
    </location>
</feature>
<protein>
    <recommendedName>
        <fullName evidence="3">DNA topoisomerase</fullName>
        <ecNumber evidence="3">5.6.2.1</ecNumber>
    </recommendedName>
</protein>
<evidence type="ECO:0000313" key="10">
    <source>
        <dbReference type="Proteomes" id="UP000325161"/>
    </source>
</evidence>
<organism evidence="9 10">
    <name type="scientific">Pigmentiphaga aceris</name>
    <dbReference type="NCBI Taxonomy" id="1940612"/>
    <lineage>
        <taxon>Bacteria</taxon>
        <taxon>Pseudomonadati</taxon>
        <taxon>Pseudomonadota</taxon>
        <taxon>Betaproteobacteria</taxon>
        <taxon>Burkholderiales</taxon>
        <taxon>Alcaligenaceae</taxon>
        <taxon>Pigmentiphaga</taxon>
    </lineage>
</organism>
<comment type="catalytic activity">
    <reaction evidence="1">
        <text>ATP-independent breakage of single-stranded DNA, followed by passage and rejoining.</text>
        <dbReference type="EC" id="5.6.2.1"/>
    </reaction>
</comment>
<evidence type="ECO:0000259" key="7">
    <source>
        <dbReference type="Pfam" id="PF01028"/>
    </source>
</evidence>
<dbReference type="InterPro" id="IPR014711">
    <property type="entry name" value="TopoI_cat_a-hlx-sub_euk"/>
</dbReference>
<dbReference type="Gene3D" id="3.30.66.10">
    <property type="entry name" value="DNA topoisomerase I domain"/>
    <property type="match status" value="1"/>
</dbReference>
<dbReference type="GO" id="GO:0003917">
    <property type="term" value="F:DNA topoisomerase type I (single strand cut, ATP-independent) activity"/>
    <property type="evidence" value="ECO:0007669"/>
    <property type="project" value="UniProtKB-EC"/>
</dbReference>
<dbReference type="Gene3D" id="1.10.132.120">
    <property type="match status" value="1"/>
</dbReference>
<keyword evidence="4" id="KW-0799">Topoisomerase</keyword>
<dbReference type="PRINTS" id="PR00416">
    <property type="entry name" value="EUTPISMRASEI"/>
</dbReference>
<dbReference type="GO" id="GO:0006265">
    <property type="term" value="P:DNA topological change"/>
    <property type="evidence" value="ECO:0007669"/>
    <property type="project" value="InterPro"/>
</dbReference>
<evidence type="ECO:0000259" key="8">
    <source>
        <dbReference type="Pfam" id="PF21338"/>
    </source>
</evidence>
<dbReference type="Proteomes" id="UP000325161">
    <property type="component" value="Chromosome"/>
</dbReference>
<dbReference type="InterPro" id="IPR001631">
    <property type="entry name" value="TopoI"/>
</dbReference>
<dbReference type="SUPFAM" id="SSF56349">
    <property type="entry name" value="DNA breaking-rejoining enzymes"/>
    <property type="match status" value="1"/>
</dbReference>
<dbReference type="OrthoDB" id="9778962at2"/>
<dbReference type="InterPro" id="IPR011010">
    <property type="entry name" value="DNA_brk_join_enz"/>
</dbReference>
<keyword evidence="10" id="KW-1185">Reference proteome</keyword>
<dbReference type="GO" id="GO:0003677">
    <property type="term" value="F:DNA binding"/>
    <property type="evidence" value="ECO:0007669"/>
    <property type="project" value="UniProtKB-KW"/>
</dbReference>
<evidence type="ECO:0000256" key="5">
    <source>
        <dbReference type="ARBA" id="ARBA00023125"/>
    </source>
</evidence>